<keyword evidence="9" id="KW-0969">Cilium</keyword>
<dbReference type="NCBIfam" id="NF005176">
    <property type="entry name" value="PRK06655.1-1"/>
    <property type="match status" value="1"/>
</dbReference>
<comment type="function">
    <text evidence="4 5">Required for flagellar hook formation. May act as a scaffolding protein.</text>
</comment>
<evidence type="ECO:0000256" key="5">
    <source>
        <dbReference type="RuleBase" id="RU362076"/>
    </source>
</evidence>
<keyword evidence="3 5" id="KW-1005">Bacterial flagellum biogenesis</keyword>
<sequence>MGVSVSVNDPVDNTKVPTASSTGNTSADLQNQFLNLLVAQLQNQDPTNPMDNSQLTTQLAQISELNGIENLNTTLGSISGQLNTTQSLQASTLVGHGVMVDGTAIMVGSDSSTTPFGLELDAAAANTTVVIKDASGNTVRTVQLGAESAGVHSFTWDGTDDSGTAVPEGTYSFSVASTDSGGASVVSTPLQYAAVYGVNTNSDGTSELNLGLAGNITLDKVRQIL</sequence>
<feature type="domain" description="FlgD Tudor-like" evidence="8">
    <location>
        <begin position="86"/>
        <end position="222"/>
    </location>
</feature>
<dbReference type="Gene3D" id="2.30.30.910">
    <property type="match status" value="1"/>
</dbReference>
<dbReference type="EMBL" id="SJOI01000001">
    <property type="protein sequence ID" value="TCL02255.1"/>
    <property type="molecule type" value="Genomic_DNA"/>
</dbReference>
<evidence type="ECO:0000256" key="4">
    <source>
        <dbReference type="ARBA" id="ARBA00024746"/>
    </source>
</evidence>
<protein>
    <recommendedName>
        <fullName evidence="2 5">Basal-body rod modification protein FlgD</fullName>
    </recommendedName>
</protein>
<dbReference type="InterPro" id="IPR025963">
    <property type="entry name" value="FLgD_Tudor"/>
</dbReference>
<evidence type="ECO:0000313" key="10">
    <source>
        <dbReference type="Proteomes" id="UP000294555"/>
    </source>
</evidence>
<evidence type="ECO:0000256" key="2">
    <source>
        <dbReference type="ARBA" id="ARBA00016013"/>
    </source>
</evidence>
<feature type="compositionally biased region" description="Polar residues" evidence="6">
    <location>
        <begin position="15"/>
        <end position="25"/>
    </location>
</feature>
<dbReference type="OrthoDB" id="9785233at2"/>
<dbReference type="Proteomes" id="UP000294555">
    <property type="component" value="Unassembled WGS sequence"/>
</dbReference>
<accession>A0A4R1N4Z4</accession>
<evidence type="ECO:0000259" key="8">
    <source>
        <dbReference type="Pfam" id="PF13861"/>
    </source>
</evidence>
<organism evidence="9 10">
    <name type="scientific">Sodalis ligni</name>
    <dbReference type="NCBI Taxonomy" id="2697027"/>
    <lineage>
        <taxon>Bacteria</taxon>
        <taxon>Pseudomonadati</taxon>
        <taxon>Pseudomonadota</taxon>
        <taxon>Gammaproteobacteria</taxon>
        <taxon>Enterobacterales</taxon>
        <taxon>Bruguierivoracaceae</taxon>
        <taxon>Sodalis</taxon>
    </lineage>
</organism>
<evidence type="ECO:0000256" key="1">
    <source>
        <dbReference type="ARBA" id="ARBA00010577"/>
    </source>
</evidence>
<dbReference type="GO" id="GO:0044781">
    <property type="term" value="P:bacterial-type flagellum organization"/>
    <property type="evidence" value="ECO:0007669"/>
    <property type="project" value="UniProtKB-UniRule"/>
</dbReference>
<keyword evidence="9" id="KW-0282">Flagellum</keyword>
<reference evidence="9 10" key="1">
    <citation type="submission" date="2019-02" db="EMBL/GenBank/DDBJ databases">
        <title>Investigation of anaerobic lignin degradation for improved lignocellulosic biofuels.</title>
        <authorList>
            <person name="Deangelis K."/>
        </authorList>
    </citation>
    <scope>NUCLEOTIDE SEQUENCE [LARGE SCALE GENOMIC DNA]</scope>
    <source>
        <strain evidence="9 10">159R</strain>
    </source>
</reference>
<comment type="caution">
    <text evidence="9">The sequence shown here is derived from an EMBL/GenBank/DDBJ whole genome shotgun (WGS) entry which is preliminary data.</text>
</comment>
<dbReference type="Pfam" id="PF13861">
    <property type="entry name" value="FLgD_tudor"/>
    <property type="match status" value="1"/>
</dbReference>
<proteinExistence type="inferred from homology"/>
<name>A0A4R1N4Z4_9GAMM</name>
<comment type="similarity">
    <text evidence="1 5">Belongs to the FlgD family.</text>
</comment>
<dbReference type="Pfam" id="PF03963">
    <property type="entry name" value="FlgD"/>
    <property type="match status" value="1"/>
</dbReference>
<evidence type="ECO:0000259" key="7">
    <source>
        <dbReference type="Pfam" id="PF13860"/>
    </source>
</evidence>
<dbReference type="Pfam" id="PF13860">
    <property type="entry name" value="FlgD_ig"/>
    <property type="match status" value="1"/>
</dbReference>
<keyword evidence="10" id="KW-1185">Reference proteome</keyword>
<dbReference type="AlphaFoldDB" id="A0A4R1N4Z4"/>
<feature type="domain" description="FlgD/Vpr Ig-like" evidence="7">
    <location>
        <begin position="111"/>
        <end position="180"/>
    </location>
</feature>
<keyword evidence="9" id="KW-0966">Cell projection</keyword>
<dbReference type="InterPro" id="IPR025965">
    <property type="entry name" value="FlgD/Vpr_Ig-like"/>
</dbReference>
<dbReference type="InterPro" id="IPR005648">
    <property type="entry name" value="FlgD"/>
</dbReference>
<evidence type="ECO:0000256" key="3">
    <source>
        <dbReference type="ARBA" id="ARBA00022795"/>
    </source>
</evidence>
<gene>
    <name evidence="9" type="ORF">EZJ58_0257</name>
</gene>
<evidence type="ECO:0000313" key="9">
    <source>
        <dbReference type="EMBL" id="TCL02255.1"/>
    </source>
</evidence>
<evidence type="ECO:0000256" key="6">
    <source>
        <dbReference type="SAM" id="MobiDB-lite"/>
    </source>
</evidence>
<dbReference type="RefSeq" id="WP_132921222.1">
    <property type="nucleotide sequence ID" value="NZ_SJOI01000001.1"/>
</dbReference>
<feature type="region of interest" description="Disordered" evidence="6">
    <location>
        <begin position="1"/>
        <end position="25"/>
    </location>
</feature>
<dbReference type="Gene3D" id="2.60.40.4070">
    <property type="match status" value="1"/>
</dbReference>